<dbReference type="EMBL" id="JAAGWY010000006">
    <property type="protein sequence ID" value="NEN07986.1"/>
    <property type="molecule type" value="Genomic_DNA"/>
</dbReference>
<reference evidence="1 2" key="1">
    <citation type="journal article" date="2014" name="J. Microbiol.">
        <title>Diaminobutyricibacter tongyongensis gen. nov., sp. nov. and Homoserinibacter gongjuensis gen. nov., sp. nov. belong to the family Microbacteriaceae.</title>
        <authorList>
            <person name="Kim S.J."/>
            <person name="Ahn J.H."/>
            <person name="Weon H.Y."/>
            <person name="Hamada M."/>
            <person name="Suzuki K."/>
            <person name="Kwon S.W."/>
        </authorList>
    </citation>
    <scope>NUCLEOTIDE SEQUENCE [LARGE SCALE GENOMIC DNA]</scope>
    <source>
        <strain evidence="1 2">NBRC 108724</strain>
    </source>
</reference>
<keyword evidence="2" id="KW-1185">Reference proteome</keyword>
<sequence length="94" mass="9559">MLTLTENASTIVKTLAEQAVGAEDAGLRISSTNPENTAFSVGVAAEPEPADQVVESDGARVFLEPGAALALDDKVLDAALDDRGSVSFALGLAD</sequence>
<dbReference type="RefSeq" id="WP_163291485.1">
    <property type="nucleotide sequence ID" value="NZ_JAAGWY010000006.1"/>
</dbReference>
<dbReference type="InterPro" id="IPR035903">
    <property type="entry name" value="HesB-like_dom_sf"/>
</dbReference>
<organism evidence="1 2">
    <name type="scientific">Leifsonia tongyongensis</name>
    <dbReference type="NCBI Taxonomy" id="1268043"/>
    <lineage>
        <taxon>Bacteria</taxon>
        <taxon>Bacillati</taxon>
        <taxon>Actinomycetota</taxon>
        <taxon>Actinomycetes</taxon>
        <taxon>Micrococcales</taxon>
        <taxon>Microbacteriaceae</taxon>
        <taxon>Leifsonia</taxon>
    </lineage>
</organism>
<dbReference type="AlphaFoldDB" id="A0A6L9Y338"/>
<dbReference type="Proteomes" id="UP000474967">
    <property type="component" value="Unassembled WGS sequence"/>
</dbReference>
<gene>
    <name evidence="1" type="ORF">G3T36_19180</name>
</gene>
<dbReference type="Gene3D" id="2.60.300.12">
    <property type="entry name" value="HesB-like domain"/>
    <property type="match status" value="1"/>
</dbReference>
<comment type="caution">
    <text evidence="1">The sequence shown here is derived from an EMBL/GenBank/DDBJ whole genome shotgun (WGS) entry which is preliminary data.</text>
</comment>
<name>A0A6L9Y338_9MICO</name>
<protein>
    <submittedName>
        <fullName evidence="1">Fe-S cluster assembly protein HesB</fullName>
    </submittedName>
</protein>
<evidence type="ECO:0000313" key="2">
    <source>
        <dbReference type="Proteomes" id="UP000474967"/>
    </source>
</evidence>
<dbReference type="SUPFAM" id="SSF89360">
    <property type="entry name" value="HesB-like domain"/>
    <property type="match status" value="1"/>
</dbReference>
<proteinExistence type="predicted"/>
<accession>A0A6L9Y338</accession>
<evidence type="ECO:0000313" key="1">
    <source>
        <dbReference type="EMBL" id="NEN07986.1"/>
    </source>
</evidence>